<keyword evidence="3" id="KW-1185">Reference proteome</keyword>
<dbReference type="GO" id="GO:0007059">
    <property type="term" value="P:chromosome segregation"/>
    <property type="evidence" value="ECO:0007669"/>
    <property type="project" value="TreeGrafter"/>
</dbReference>
<accession>A0A2A5T7Q8</accession>
<organism evidence="2 3">
    <name type="scientific">Candidatus Enterovibrio escicola</name>
    <dbReference type="NCBI Taxonomy" id="1927127"/>
    <lineage>
        <taxon>Bacteria</taxon>
        <taxon>Pseudomonadati</taxon>
        <taxon>Pseudomonadota</taxon>
        <taxon>Gammaproteobacteria</taxon>
        <taxon>Vibrionales</taxon>
        <taxon>Vibrionaceae</taxon>
        <taxon>Enterovibrio</taxon>
    </lineage>
</organism>
<dbReference type="InterPro" id="IPR050336">
    <property type="entry name" value="Chromosome_partition/occlusion"/>
</dbReference>
<dbReference type="Proteomes" id="UP000219020">
    <property type="component" value="Unassembled WGS sequence"/>
</dbReference>
<dbReference type="PANTHER" id="PTHR33375:SF1">
    <property type="entry name" value="CHROMOSOME-PARTITIONING PROTEIN PARB-RELATED"/>
    <property type="match status" value="1"/>
</dbReference>
<proteinExistence type="predicted"/>
<dbReference type="SMART" id="SM00470">
    <property type="entry name" value="ParB"/>
    <property type="match status" value="1"/>
</dbReference>
<dbReference type="Pfam" id="PF02195">
    <property type="entry name" value="ParB_N"/>
    <property type="match status" value="1"/>
</dbReference>
<dbReference type="GeneID" id="66950735"/>
<dbReference type="PANTHER" id="PTHR33375">
    <property type="entry name" value="CHROMOSOME-PARTITIONING PROTEIN PARB-RELATED"/>
    <property type="match status" value="1"/>
</dbReference>
<dbReference type="InterPro" id="IPR003115">
    <property type="entry name" value="ParB_N"/>
</dbReference>
<dbReference type="Gene3D" id="3.90.1530.10">
    <property type="entry name" value="Conserved hypothetical protein from pyrococcus furiosus pfu- 392566-001, ParB domain"/>
    <property type="match status" value="1"/>
</dbReference>
<evidence type="ECO:0000313" key="3">
    <source>
        <dbReference type="Proteomes" id="UP000219020"/>
    </source>
</evidence>
<dbReference type="GO" id="GO:0005694">
    <property type="term" value="C:chromosome"/>
    <property type="evidence" value="ECO:0007669"/>
    <property type="project" value="TreeGrafter"/>
</dbReference>
<evidence type="ECO:0000259" key="1">
    <source>
        <dbReference type="SMART" id="SM00470"/>
    </source>
</evidence>
<dbReference type="AlphaFoldDB" id="A0A2A5T7Q8"/>
<dbReference type="InterPro" id="IPR036086">
    <property type="entry name" value="ParB/Sulfiredoxin_sf"/>
</dbReference>
<dbReference type="GO" id="GO:0045881">
    <property type="term" value="P:positive regulation of sporulation resulting in formation of a cellular spore"/>
    <property type="evidence" value="ECO:0007669"/>
    <property type="project" value="TreeGrafter"/>
</dbReference>
<dbReference type="SUPFAM" id="SSF110849">
    <property type="entry name" value="ParB/Sulfiredoxin"/>
    <property type="match status" value="1"/>
</dbReference>
<evidence type="ECO:0000313" key="2">
    <source>
        <dbReference type="EMBL" id="PCS24213.1"/>
    </source>
</evidence>
<feature type="domain" description="ParB-like N-terminal" evidence="1">
    <location>
        <begin position="5"/>
        <end position="100"/>
    </location>
</feature>
<comment type="caution">
    <text evidence="2">The sequence shown here is derived from an EMBL/GenBank/DDBJ whole genome shotgun (WGS) entry which is preliminary data.</text>
</comment>
<dbReference type="EMBL" id="NBYY01000002">
    <property type="protein sequence ID" value="PCS24213.1"/>
    <property type="molecule type" value="Genomic_DNA"/>
</dbReference>
<name>A0A2A5T7Q8_9GAMM</name>
<protein>
    <recommendedName>
        <fullName evidence="1">ParB-like N-terminal domain-containing protein</fullName>
    </recommendedName>
</protein>
<dbReference type="RefSeq" id="WP_097355645.1">
    <property type="nucleotide sequence ID" value="NZ_CAWNJE010000021.1"/>
</dbReference>
<sequence>MEKLEHIRLVDLTPDPNQLRKDFDPKKTEELAGIIAAVGIIQPIRVRHNPQTGQGQPTYMIITGERRWQTSKKERKETSLALIVEDKTSLTEEVLFPKYLN</sequence>
<gene>
    <name evidence="2" type="ORF">BTN49_0031</name>
</gene>
<reference evidence="3" key="1">
    <citation type="submission" date="2017-04" db="EMBL/GenBank/DDBJ databases">
        <title>Genome evolution of the luminous symbionts of deep sea anglerfish.</title>
        <authorList>
            <person name="Hendry T.A."/>
        </authorList>
    </citation>
    <scope>NUCLEOTIDE SEQUENCE [LARGE SCALE GENOMIC DNA]</scope>
</reference>